<dbReference type="AlphaFoldDB" id="A0A507CD38"/>
<evidence type="ECO:0000256" key="1">
    <source>
        <dbReference type="ARBA" id="ARBA00022443"/>
    </source>
</evidence>
<evidence type="ECO:0000256" key="3">
    <source>
        <dbReference type="SAM" id="MobiDB-lite"/>
    </source>
</evidence>
<feature type="region of interest" description="Disordered" evidence="3">
    <location>
        <begin position="185"/>
        <end position="204"/>
    </location>
</feature>
<sequence length="502" mass="54532">MVTRTSGRVIPGILTVLIQRGYAAACGPTQQVCGNGCMAINATCCADGLHHCPSGTICDLQAHTCNATTTSLDLAPCPLGWETCATNVHKCVLAGAMCCPDGIHFCSKGTMCSGDSLKCSAVASRESQGAGQRTGTIAGLIIGVLAGLLVLIGAAIFLLGRYRRQGRAKENVEEDVFTAKSPSIKWNEPRLSNDNTREPGPRQKNRTFWTSLQSYVPTTTIDRQTPARPTSTFWTDSAILPGLQAQRSATPPQATLRNSSTTQLVPSPLHWLLGPRHPEILGPPSSPANAQYIGTRDAERRRGRNTRRMTYWLVRQPYYKEHDDEICLNLGDRVEIFEIFSDGWARALNCSTYQEGFIPMTTLQEMSQDLDEYERELANSPALILYSLCVMVFFDGLCIGDSLAPTLYKHMSEESTRPEQELTASISGPNDAYQSVCISLNKKDFVGSVKELQAGVNQILTAELAKAASTGGASIMQTSSFAQQENEDEDSELDSGEAEDDA</sequence>
<dbReference type="EMBL" id="QEAM01000663">
    <property type="protein sequence ID" value="TPX37258.1"/>
    <property type="molecule type" value="Genomic_DNA"/>
</dbReference>
<dbReference type="VEuPathDB" id="FungiDB:SeMB42_g07840"/>
<evidence type="ECO:0000313" key="7">
    <source>
        <dbReference type="EMBL" id="TPX37258.1"/>
    </source>
</evidence>
<gene>
    <name evidence="7" type="ORF">SeLEV6574_g07954</name>
</gene>
<feature type="domain" description="SH3" evidence="6">
    <location>
        <begin position="307"/>
        <end position="368"/>
    </location>
</feature>
<protein>
    <recommendedName>
        <fullName evidence="6">SH3 domain-containing protein</fullName>
    </recommendedName>
</protein>
<evidence type="ECO:0000259" key="6">
    <source>
        <dbReference type="PROSITE" id="PS50002"/>
    </source>
</evidence>
<evidence type="ECO:0000256" key="4">
    <source>
        <dbReference type="SAM" id="Phobius"/>
    </source>
</evidence>
<evidence type="ECO:0000313" key="8">
    <source>
        <dbReference type="Proteomes" id="UP000320475"/>
    </source>
</evidence>
<reference evidence="7 8" key="1">
    <citation type="journal article" date="2019" name="Sci. Rep.">
        <title>Comparative genomics of chytrid fungi reveal insights into the obligate biotrophic and pathogenic lifestyle of Synchytrium endobioticum.</title>
        <authorList>
            <person name="van de Vossenberg B.T.L.H."/>
            <person name="Warris S."/>
            <person name="Nguyen H.D.T."/>
            <person name="van Gent-Pelzer M.P.E."/>
            <person name="Joly D.L."/>
            <person name="van de Geest H.C."/>
            <person name="Bonants P.J.M."/>
            <person name="Smith D.S."/>
            <person name="Levesque C.A."/>
            <person name="van der Lee T.A.J."/>
        </authorList>
    </citation>
    <scope>NUCLEOTIDE SEQUENCE [LARGE SCALE GENOMIC DNA]</scope>
    <source>
        <strain evidence="7 8">LEV6574</strain>
    </source>
</reference>
<feature type="chain" id="PRO_5021427910" description="SH3 domain-containing protein" evidence="5">
    <location>
        <begin position="26"/>
        <end position="502"/>
    </location>
</feature>
<dbReference type="PROSITE" id="PS50002">
    <property type="entry name" value="SH3"/>
    <property type="match status" value="1"/>
</dbReference>
<keyword evidence="5" id="KW-0732">Signal</keyword>
<keyword evidence="4" id="KW-0472">Membrane</keyword>
<keyword evidence="4" id="KW-0812">Transmembrane</keyword>
<evidence type="ECO:0000256" key="5">
    <source>
        <dbReference type="SAM" id="SignalP"/>
    </source>
</evidence>
<dbReference type="InterPro" id="IPR036028">
    <property type="entry name" value="SH3-like_dom_sf"/>
</dbReference>
<feature type="compositionally biased region" description="Acidic residues" evidence="3">
    <location>
        <begin position="485"/>
        <end position="502"/>
    </location>
</feature>
<keyword evidence="4" id="KW-1133">Transmembrane helix</keyword>
<feature type="region of interest" description="Disordered" evidence="3">
    <location>
        <begin position="476"/>
        <end position="502"/>
    </location>
</feature>
<comment type="caution">
    <text evidence="7">The sequence shown here is derived from an EMBL/GenBank/DDBJ whole genome shotgun (WGS) entry which is preliminary data.</text>
</comment>
<evidence type="ECO:0000256" key="2">
    <source>
        <dbReference type="PROSITE-ProRule" id="PRU00192"/>
    </source>
</evidence>
<dbReference type="VEuPathDB" id="FungiDB:SeMB42_g07839"/>
<dbReference type="InterPro" id="IPR001452">
    <property type="entry name" value="SH3_domain"/>
</dbReference>
<accession>A0A507CD38</accession>
<name>A0A507CD38_9FUNG</name>
<feature type="signal peptide" evidence="5">
    <location>
        <begin position="1"/>
        <end position="25"/>
    </location>
</feature>
<proteinExistence type="predicted"/>
<keyword evidence="1 2" id="KW-0728">SH3 domain</keyword>
<dbReference type="SUPFAM" id="SSF50044">
    <property type="entry name" value="SH3-domain"/>
    <property type="match status" value="1"/>
</dbReference>
<feature type="transmembrane region" description="Helical" evidence="4">
    <location>
        <begin position="137"/>
        <end position="159"/>
    </location>
</feature>
<dbReference type="OrthoDB" id="5340910at2759"/>
<dbReference type="Proteomes" id="UP000320475">
    <property type="component" value="Unassembled WGS sequence"/>
</dbReference>
<dbReference type="CDD" id="cd12087">
    <property type="entry name" value="TM_EGFR-like"/>
    <property type="match status" value="1"/>
</dbReference>
<dbReference type="SMART" id="SM00326">
    <property type="entry name" value="SH3"/>
    <property type="match status" value="1"/>
</dbReference>
<dbReference type="Gene3D" id="2.30.30.40">
    <property type="entry name" value="SH3 Domains"/>
    <property type="match status" value="1"/>
</dbReference>
<organism evidence="7 8">
    <name type="scientific">Synchytrium endobioticum</name>
    <dbReference type="NCBI Taxonomy" id="286115"/>
    <lineage>
        <taxon>Eukaryota</taxon>
        <taxon>Fungi</taxon>
        <taxon>Fungi incertae sedis</taxon>
        <taxon>Chytridiomycota</taxon>
        <taxon>Chytridiomycota incertae sedis</taxon>
        <taxon>Chytridiomycetes</taxon>
        <taxon>Synchytriales</taxon>
        <taxon>Synchytriaceae</taxon>
        <taxon>Synchytrium</taxon>
    </lineage>
</organism>